<dbReference type="FunFam" id="1.10.340.70:FF:000001">
    <property type="entry name" value="Retrovirus-related Pol polyprotein from transposon gypsy-like Protein"/>
    <property type="match status" value="1"/>
</dbReference>
<evidence type="ECO:0000259" key="3">
    <source>
        <dbReference type="PROSITE" id="PS50994"/>
    </source>
</evidence>
<dbReference type="InterPro" id="IPR041588">
    <property type="entry name" value="Integrase_H2C2"/>
</dbReference>
<protein>
    <recommendedName>
        <fullName evidence="1">Gypsy retrotransposon integrase-like protein 1</fullName>
    </recommendedName>
</protein>
<feature type="region of interest" description="Disordered" evidence="2">
    <location>
        <begin position="480"/>
        <end position="501"/>
    </location>
</feature>
<proteinExistence type="predicted"/>
<reference evidence="4" key="2">
    <citation type="submission" date="2025-09" db="UniProtKB">
        <authorList>
            <consortium name="Ensembl"/>
        </authorList>
    </citation>
    <scope>IDENTIFICATION</scope>
</reference>
<dbReference type="InterPro" id="IPR012337">
    <property type="entry name" value="RNaseH-like_sf"/>
</dbReference>
<dbReference type="Pfam" id="PF17921">
    <property type="entry name" value="Integrase_H2C2"/>
    <property type="match status" value="1"/>
</dbReference>
<dbReference type="GO" id="GO:0003676">
    <property type="term" value="F:nucleic acid binding"/>
    <property type="evidence" value="ECO:0007669"/>
    <property type="project" value="InterPro"/>
</dbReference>
<evidence type="ECO:0000256" key="1">
    <source>
        <dbReference type="ARBA" id="ARBA00039658"/>
    </source>
</evidence>
<evidence type="ECO:0000256" key="2">
    <source>
        <dbReference type="SAM" id="MobiDB-lite"/>
    </source>
</evidence>
<dbReference type="FunFam" id="3.30.420.10:FF:000269">
    <property type="entry name" value="Uncharacterized protein"/>
    <property type="match status" value="1"/>
</dbReference>
<accession>A0A3B3TDH6</accession>
<dbReference type="InterPro" id="IPR001584">
    <property type="entry name" value="Integrase_cat-core"/>
</dbReference>
<dbReference type="Proteomes" id="UP000261540">
    <property type="component" value="Unplaced"/>
</dbReference>
<dbReference type="STRING" id="1676925.ENSPKIP00000040715"/>
<dbReference type="PANTHER" id="PTHR37984:SF15">
    <property type="entry name" value="INTEGRASE CATALYTIC DOMAIN-CONTAINING PROTEIN"/>
    <property type="match status" value="1"/>
</dbReference>
<name>A0A3B3TDH6_9TELE</name>
<evidence type="ECO:0000313" key="5">
    <source>
        <dbReference type="Proteomes" id="UP000261540"/>
    </source>
</evidence>
<feature type="domain" description="Integrase catalytic" evidence="3">
    <location>
        <begin position="172"/>
        <end position="329"/>
    </location>
</feature>
<dbReference type="InterPro" id="IPR036397">
    <property type="entry name" value="RNaseH_sf"/>
</dbReference>
<dbReference type="Pfam" id="PF00665">
    <property type="entry name" value="rve"/>
    <property type="match status" value="1"/>
</dbReference>
<organism evidence="4 5">
    <name type="scientific">Paramormyrops kingsleyae</name>
    <dbReference type="NCBI Taxonomy" id="1676925"/>
    <lineage>
        <taxon>Eukaryota</taxon>
        <taxon>Metazoa</taxon>
        <taxon>Chordata</taxon>
        <taxon>Craniata</taxon>
        <taxon>Vertebrata</taxon>
        <taxon>Euteleostomi</taxon>
        <taxon>Actinopterygii</taxon>
        <taxon>Neopterygii</taxon>
        <taxon>Teleostei</taxon>
        <taxon>Osteoglossocephala</taxon>
        <taxon>Osteoglossomorpha</taxon>
        <taxon>Osteoglossiformes</taxon>
        <taxon>Mormyridae</taxon>
        <taxon>Paramormyrops</taxon>
    </lineage>
</organism>
<dbReference type="Ensembl" id="ENSPKIT00000021736.1">
    <property type="protein sequence ID" value="ENSPKIP00000040715.1"/>
    <property type="gene ID" value="ENSPKIG00000017572.1"/>
</dbReference>
<dbReference type="Gene3D" id="3.30.420.10">
    <property type="entry name" value="Ribonuclease H-like superfamily/Ribonuclease H"/>
    <property type="match status" value="1"/>
</dbReference>
<dbReference type="InterPro" id="IPR050951">
    <property type="entry name" value="Retrovirus_Pol_polyprotein"/>
</dbReference>
<dbReference type="PROSITE" id="PS50994">
    <property type="entry name" value="INTEGRASE"/>
    <property type="match status" value="1"/>
</dbReference>
<dbReference type="AlphaFoldDB" id="A0A3B3TDH6"/>
<sequence length="515" mass="59263">MVECLAMDADAVPTEYAYMGILPGTPPLPNMSQYDWVFEQQHDPAISRIIDIVKVGKRLSFSLRQREDREVQLMLRLQGQFVLRNRILYRKRIVNGEVTYQLVLPKSYRELALQELHDSVGHMGIDCTLELVRNRFYWPHMMTDVCNKVRTCERCIRQKARAERSAPLVNISTSRPLELVCMDYLSLEPDRKGSKNILVITDHFTKYAIAVTTPDQKAETVAKVLWNNFFVHYGFPERLHSDQGRDFESTLIKELCSLLGIKKTRTTPYHPRGNPVERFNRTLISILGTLQEEDKMRWKDFVQPLVHAYNCTKHDTTSFPPYQLMFGRQPNLPIDIAFGLNFGERKKQSHLQYVRNLKESLSESCKIAAEHSSRSAFQNKCYFDKKVRESKLEAGDRVLVRNVGVRGKHKLANKWSQTIYRVVKQVKDLPVYVVVPCTTDGPERVLHRDLLLPCGFLSPSVPANRKPVEIKSADGGVIFPEETDSGSVSRHSHKDIPLSDSEDDIEHYHSYCMPG</sequence>
<dbReference type="Gene3D" id="1.10.340.70">
    <property type="match status" value="1"/>
</dbReference>
<dbReference type="SUPFAM" id="SSF53098">
    <property type="entry name" value="Ribonuclease H-like"/>
    <property type="match status" value="1"/>
</dbReference>
<dbReference type="GeneTree" id="ENSGT01000000214408"/>
<reference evidence="4" key="1">
    <citation type="submission" date="2025-08" db="UniProtKB">
        <authorList>
            <consortium name="Ensembl"/>
        </authorList>
    </citation>
    <scope>IDENTIFICATION</scope>
</reference>
<dbReference type="PANTHER" id="PTHR37984">
    <property type="entry name" value="PROTEIN CBG26694"/>
    <property type="match status" value="1"/>
</dbReference>
<dbReference type="GO" id="GO:0015074">
    <property type="term" value="P:DNA integration"/>
    <property type="evidence" value="ECO:0007669"/>
    <property type="project" value="InterPro"/>
</dbReference>
<keyword evidence="5" id="KW-1185">Reference proteome</keyword>
<evidence type="ECO:0000313" key="4">
    <source>
        <dbReference type="Ensembl" id="ENSPKIP00000040715.1"/>
    </source>
</evidence>